<dbReference type="Proteomes" id="UP000821837">
    <property type="component" value="Chromosome 5"/>
</dbReference>
<dbReference type="AlphaFoldDB" id="A0A9D4SVE6"/>
<name>A0A9D4SVE6_RHISA</name>
<reference evidence="2" key="2">
    <citation type="submission" date="2021-09" db="EMBL/GenBank/DDBJ databases">
        <authorList>
            <person name="Jia N."/>
            <person name="Wang J."/>
            <person name="Shi W."/>
            <person name="Du L."/>
            <person name="Sun Y."/>
            <person name="Zhan W."/>
            <person name="Jiang J."/>
            <person name="Wang Q."/>
            <person name="Zhang B."/>
            <person name="Ji P."/>
            <person name="Sakyi L.B."/>
            <person name="Cui X."/>
            <person name="Yuan T."/>
            <person name="Jiang B."/>
            <person name="Yang W."/>
            <person name="Lam T.T.-Y."/>
            <person name="Chang Q."/>
            <person name="Ding S."/>
            <person name="Wang X."/>
            <person name="Zhu J."/>
            <person name="Ruan X."/>
            <person name="Zhao L."/>
            <person name="Wei J."/>
            <person name="Que T."/>
            <person name="Du C."/>
            <person name="Cheng J."/>
            <person name="Dai P."/>
            <person name="Han X."/>
            <person name="Huang E."/>
            <person name="Gao Y."/>
            <person name="Liu J."/>
            <person name="Shao H."/>
            <person name="Ye R."/>
            <person name="Li L."/>
            <person name="Wei W."/>
            <person name="Wang X."/>
            <person name="Wang C."/>
            <person name="Huo Q."/>
            <person name="Li W."/>
            <person name="Guo W."/>
            <person name="Chen H."/>
            <person name="Chen S."/>
            <person name="Zhou L."/>
            <person name="Zhou L."/>
            <person name="Ni X."/>
            <person name="Tian J."/>
            <person name="Zhou Y."/>
            <person name="Sheng Y."/>
            <person name="Liu T."/>
            <person name="Pan Y."/>
            <person name="Xia L."/>
            <person name="Li J."/>
            <person name="Zhao F."/>
            <person name="Cao W."/>
        </authorList>
    </citation>
    <scope>NUCLEOTIDE SEQUENCE</scope>
    <source>
        <strain evidence="2">Rsan-2018</strain>
        <tissue evidence="2">Larvae</tissue>
    </source>
</reference>
<evidence type="ECO:0000313" key="2">
    <source>
        <dbReference type="EMBL" id="KAH7950767.1"/>
    </source>
</evidence>
<proteinExistence type="predicted"/>
<dbReference type="EMBL" id="JABSTV010001251">
    <property type="protein sequence ID" value="KAH7950767.1"/>
    <property type="molecule type" value="Genomic_DNA"/>
</dbReference>
<feature type="region of interest" description="Disordered" evidence="1">
    <location>
        <begin position="1"/>
        <end position="80"/>
    </location>
</feature>
<reference evidence="2" key="1">
    <citation type="journal article" date="2020" name="Cell">
        <title>Large-Scale Comparative Analyses of Tick Genomes Elucidate Their Genetic Diversity and Vector Capacities.</title>
        <authorList>
            <consortium name="Tick Genome and Microbiome Consortium (TIGMIC)"/>
            <person name="Jia N."/>
            <person name="Wang J."/>
            <person name="Shi W."/>
            <person name="Du L."/>
            <person name="Sun Y."/>
            <person name="Zhan W."/>
            <person name="Jiang J.F."/>
            <person name="Wang Q."/>
            <person name="Zhang B."/>
            <person name="Ji P."/>
            <person name="Bell-Sakyi L."/>
            <person name="Cui X.M."/>
            <person name="Yuan T.T."/>
            <person name="Jiang B.G."/>
            <person name="Yang W.F."/>
            <person name="Lam T.T."/>
            <person name="Chang Q.C."/>
            <person name="Ding S.J."/>
            <person name="Wang X.J."/>
            <person name="Zhu J.G."/>
            <person name="Ruan X.D."/>
            <person name="Zhao L."/>
            <person name="Wei J.T."/>
            <person name="Ye R.Z."/>
            <person name="Que T.C."/>
            <person name="Du C.H."/>
            <person name="Zhou Y.H."/>
            <person name="Cheng J.X."/>
            <person name="Dai P.F."/>
            <person name="Guo W.B."/>
            <person name="Han X.H."/>
            <person name="Huang E.J."/>
            <person name="Li L.F."/>
            <person name="Wei W."/>
            <person name="Gao Y.C."/>
            <person name="Liu J.Z."/>
            <person name="Shao H.Z."/>
            <person name="Wang X."/>
            <person name="Wang C.C."/>
            <person name="Yang T.C."/>
            <person name="Huo Q.B."/>
            <person name="Li W."/>
            <person name="Chen H.Y."/>
            <person name="Chen S.E."/>
            <person name="Zhou L.G."/>
            <person name="Ni X.B."/>
            <person name="Tian J.H."/>
            <person name="Sheng Y."/>
            <person name="Liu T."/>
            <person name="Pan Y.S."/>
            <person name="Xia L.Y."/>
            <person name="Li J."/>
            <person name="Zhao F."/>
            <person name="Cao W.C."/>
        </authorList>
    </citation>
    <scope>NUCLEOTIDE SEQUENCE</scope>
    <source>
        <strain evidence="2">Rsan-2018</strain>
    </source>
</reference>
<accession>A0A9D4SVE6</accession>
<evidence type="ECO:0000313" key="3">
    <source>
        <dbReference type="Proteomes" id="UP000821837"/>
    </source>
</evidence>
<keyword evidence="3" id="KW-1185">Reference proteome</keyword>
<comment type="caution">
    <text evidence="2">The sequence shown here is derived from an EMBL/GenBank/DDBJ whole genome shotgun (WGS) entry which is preliminary data.</text>
</comment>
<protein>
    <recommendedName>
        <fullName evidence="4">Reverse transcriptase domain-containing protein</fullName>
    </recommendedName>
</protein>
<organism evidence="2 3">
    <name type="scientific">Rhipicephalus sanguineus</name>
    <name type="common">Brown dog tick</name>
    <name type="synonym">Ixodes sanguineus</name>
    <dbReference type="NCBI Taxonomy" id="34632"/>
    <lineage>
        <taxon>Eukaryota</taxon>
        <taxon>Metazoa</taxon>
        <taxon>Ecdysozoa</taxon>
        <taxon>Arthropoda</taxon>
        <taxon>Chelicerata</taxon>
        <taxon>Arachnida</taxon>
        <taxon>Acari</taxon>
        <taxon>Parasitiformes</taxon>
        <taxon>Ixodida</taxon>
        <taxon>Ixodoidea</taxon>
        <taxon>Ixodidae</taxon>
        <taxon>Rhipicephalinae</taxon>
        <taxon>Rhipicephalus</taxon>
        <taxon>Rhipicephalus</taxon>
    </lineage>
</organism>
<evidence type="ECO:0008006" key="4">
    <source>
        <dbReference type="Google" id="ProtNLM"/>
    </source>
</evidence>
<sequence>MKQALDTLAREPGSPDHGATCPDIPDLDPGVIRSDHRHNGPDPAAEEAARRRKKRPSRVSLTLGKLASEDRSMGSVGTPQGSVISPMFFNFTMGRPEHLNAIEEVHYTTYSEDITIWVCERRNQAAATSSG</sequence>
<dbReference type="VEuPathDB" id="VectorBase:RSAN_055643"/>
<gene>
    <name evidence="2" type="ORF">HPB52_001426</name>
</gene>
<evidence type="ECO:0000256" key="1">
    <source>
        <dbReference type="SAM" id="MobiDB-lite"/>
    </source>
</evidence>